<gene>
    <name evidence="1" type="ORF">C427_4977</name>
</gene>
<organism evidence="1 2">
    <name type="scientific">Paraglaciecola psychrophila 170</name>
    <dbReference type="NCBI Taxonomy" id="1129794"/>
    <lineage>
        <taxon>Bacteria</taxon>
        <taxon>Pseudomonadati</taxon>
        <taxon>Pseudomonadota</taxon>
        <taxon>Gammaproteobacteria</taxon>
        <taxon>Alteromonadales</taxon>
        <taxon>Alteromonadaceae</taxon>
        <taxon>Paraglaciecola</taxon>
    </lineage>
</organism>
<dbReference type="PATRIC" id="fig|1129794.4.peg.4963"/>
<dbReference type="InterPro" id="IPR025629">
    <property type="entry name" value="DUF4287"/>
</dbReference>
<evidence type="ECO:0000313" key="2">
    <source>
        <dbReference type="Proteomes" id="UP000011864"/>
    </source>
</evidence>
<dbReference type="RefSeq" id="WP_007642939.1">
    <property type="nucleotide sequence ID" value="NC_020514.1"/>
</dbReference>
<dbReference type="Proteomes" id="UP000011864">
    <property type="component" value="Chromosome"/>
</dbReference>
<dbReference type="Pfam" id="PF14117">
    <property type="entry name" value="DUF4287"/>
    <property type="match status" value="1"/>
</dbReference>
<name>K7AD40_9ALTE</name>
<dbReference type="KEGG" id="gps:C427_4977"/>
<proteinExistence type="predicted"/>
<evidence type="ECO:0000313" key="1">
    <source>
        <dbReference type="EMBL" id="AGH47076.1"/>
    </source>
</evidence>
<dbReference type="STRING" id="1129794.C427_4977"/>
<protein>
    <submittedName>
        <fullName evidence="1">Uncharacterized protein</fullName>
    </submittedName>
</protein>
<sequence length="85" mass="9696">MEQNLLEKTGKTLDQWKLLLSQQSFSKHGEYITFLKSEHAITLGFANFITLKFHEAYAASSDADDLVANQYKVRNASNLYSTNYS</sequence>
<accession>K7AD40</accession>
<dbReference type="AlphaFoldDB" id="K7AD40"/>
<dbReference type="HOGENOM" id="CLU_2509700_0_0_6"/>
<dbReference type="EMBL" id="CP003837">
    <property type="protein sequence ID" value="AGH47076.1"/>
    <property type="molecule type" value="Genomic_DNA"/>
</dbReference>
<reference evidence="1 2" key="1">
    <citation type="journal article" date="2013" name="Genome Announc.">
        <title>Complete Genome Sequence of Glaciecola psychrophila Strain 170T.</title>
        <authorList>
            <person name="Yin J."/>
            <person name="Chen J."/>
            <person name="Liu G."/>
            <person name="Yu Y."/>
            <person name="Song L."/>
            <person name="Wang X."/>
            <person name="Qu X."/>
        </authorList>
    </citation>
    <scope>NUCLEOTIDE SEQUENCE [LARGE SCALE GENOMIC DNA]</scope>
    <source>
        <strain evidence="1 2">170</strain>
    </source>
</reference>
<dbReference type="OrthoDB" id="9809825at2"/>
<keyword evidence="2" id="KW-1185">Reference proteome</keyword>